<dbReference type="Proteomes" id="UP000823775">
    <property type="component" value="Unassembled WGS sequence"/>
</dbReference>
<gene>
    <name evidence="1" type="ORF">HAX54_009136</name>
</gene>
<keyword evidence="2" id="KW-1185">Reference proteome</keyword>
<evidence type="ECO:0000313" key="2">
    <source>
        <dbReference type="Proteomes" id="UP000823775"/>
    </source>
</evidence>
<organism evidence="1 2">
    <name type="scientific">Datura stramonium</name>
    <name type="common">Jimsonweed</name>
    <name type="synonym">Common thornapple</name>
    <dbReference type="NCBI Taxonomy" id="4076"/>
    <lineage>
        <taxon>Eukaryota</taxon>
        <taxon>Viridiplantae</taxon>
        <taxon>Streptophyta</taxon>
        <taxon>Embryophyta</taxon>
        <taxon>Tracheophyta</taxon>
        <taxon>Spermatophyta</taxon>
        <taxon>Magnoliopsida</taxon>
        <taxon>eudicotyledons</taxon>
        <taxon>Gunneridae</taxon>
        <taxon>Pentapetalae</taxon>
        <taxon>asterids</taxon>
        <taxon>lamiids</taxon>
        <taxon>Solanales</taxon>
        <taxon>Solanaceae</taxon>
        <taxon>Solanoideae</taxon>
        <taxon>Datureae</taxon>
        <taxon>Datura</taxon>
    </lineage>
</organism>
<comment type="caution">
    <text evidence="1">The sequence shown here is derived from an EMBL/GenBank/DDBJ whole genome shotgun (WGS) entry which is preliminary data.</text>
</comment>
<accession>A0ABS8TH68</accession>
<protein>
    <submittedName>
        <fullName evidence="1">Uncharacterized protein</fullName>
    </submittedName>
</protein>
<reference evidence="1 2" key="1">
    <citation type="journal article" date="2021" name="BMC Genomics">
        <title>Datura genome reveals duplications of psychoactive alkaloid biosynthetic genes and high mutation rate following tissue culture.</title>
        <authorList>
            <person name="Rajewski A."/>
            <person name="Carter-House D."/>
            <person name="Stajich J."/>
            <person name="Litt A."/>
        </authorList>
    </citation>
    <scope>NUCLEOTIDE SEQUENCE [LARGE SCALE GENOMIC DNA]</scope>
    <source>
        <strain evidence="1">AR-01</strain>
    </source>
</reference>
<dbReference type="EMBL" id="JACEIK010001491">
    <property type="protein sequence ID" value="MCD7469832.1"/>
    <property type="molecule type" value="Genomic_DNA"/>
</dbReference>
<proteinExistence type="predicted"/>
<sequence length="82" mass="9394">MLLGPKAPITMSEILHRQGWRDQGAIHGWGERANRWRNRELDRDGERYHRSSNPSIPLPKMDVVAMQPSVSEVGNTTIEDML</sequence>
<name>A0ABS8TH68_DATST</name>
<evidence type="ECO:0000313" key="1">
    <source>
        <dbReference type="EMBL" id="MCD7469832.1"/>
    </source>
</evidence>